<evidence type="ECO:0000259" key="3">
    <source>
        <dbReference type="Pfam" id="PF02557"/>
    </source>
</evidence>
<feature type="compositionally biased region" description="Pro residues" evidence="1">
    <location>
        <begin position="54"/>
        <end position="70"/>
    </location>
</feature>
<dbReference type="Proteomes" id="UP000515934">
    <property type="component" value="Chromosome"/>
</dbReference>
<dbReference type="CDD" id="cd14852">
    <property type="entry name" value="LD-carboxypeptidase"/>
    <property type="match status" value="1"/>
</dbReference>
<proteinExistence type="predicted"/>
<dbReference type="GO" id="GO:0008233">
    <property type="term" value="F:peptidase activity"/>
    <property type="evidence" value="ECO:0007669"/>
    <property type="project" value="InterPro"/>
</dbReference>
<gene>
    <name evidence="4" type="ORF">H9L06_10870</name>
</gene>
<dbReference type="KEGG" id="ldn:H9L06_10870"/>
<dbReference type="InterPro" id="IPR009045">
    <property type="entry name" value="Zn_M74/Hedgehog-like"/>
</dbReference>
<evidence type="ECO:0000313" key="4">
    <source>
        <dbReference type="EMBL" id="QNN62706.1"/>
    </source>
</evidence>
<dbReference type="Pfam" id="PF02557">
    <property type="entry name" value="VanY"/>
    <property type="match status" value="1"/>
</dbReference>
<dbReference type="PANTHER" id="PTHR34385:SF1">
    <property type="entry name" value="PEPTIDOGLYCAN L-ALANYL-D-GLUTAMATE ENDOPEPTIDASE CWLK"/>
    <property type="match status" value="1"/>
</dbReference>
<dbReference type="InterPro" id="IPR058193">
    <property type="entry name" value="VanY/YodJ_core_dom"/>
</dbReference>
<dbReference type="GO" id="GO:0006508">
    <property type="term" value="P:proteolysis"/>
    <property type="evidence" value="ECO:0007669"/>
    <property type="project" value="InterPro"/>
</dbReference>
<name>A0A7G9S4D1_9MICO</name>
<feature type="chain" id="PRO_5038482662" evidence="2">
    <location>
        <begin position="39"/>
        <end position="272"/>
    </location>
</feature>
<dbReference type="InterPro" id="IPR052179">
    <property type="entry name" value="DD-CPase-like"/>
</dbReference>
<dbReference type="EMBL" id="CP060716">
    <property type="protein sequence ID" value="QNN62706.1"/>
    <property type="molecule type" value="Genomic_DNA"/>
</dbReference>
<evidence type="ECO:0000256" key="1">
    <source>
        <dbReference type="SAM" id="MobiDB-lite"/>
    </source>
</evidence>
<organism evidence="4 5">
    <name type="scientific">Leucobacter denitrificans</name>
    <dbReference type="NCBI Taxonomy" id="683042"/>
    <lineage>
        <taxon>Bacteria</taxon>
        <taxon>Bacillati</taxon>
        <taxon>Actinomycetota</taxon>
        <taxon>Actinomycetes</taxon>
        <taxon>Micrococcales</taxon>
        <taxon>Microbacteriaceae</taxon>
        <taxon>Leucobacter</taxon>
    </lineage>
</organism>
<evidence type="ECO:0000313" key="5">
    <source>
        <dbReference type="Proteomes" id="UP000515934"/>
    </source>
</evidence>
<reference evidence="4 5" key="1">
    <citation type="submission" date="2020-08" db="EMBL/GenBank/DDBJ databases">
        <title>Genome sequence of Leucobacter denitrificans KACC 14055T.</title>
        <authorList>
            <person name="Hyun D.-W."/>
            <person name="Bae J.-W."/>
        </authorList>
    </citation>
    <scope>NUCLEOTIDE SEQUENCE [LARGE SCALE GENOMIC DNA]</scope>
    <source>
        <strain evidence="4 5">KACC 14055</strain>
    </source>
</reference>
<feature type="signal peptide" evidence="2">
    <location>
        <begin position="1"/>
        <end position="38"/>
    </location>
</feature>
<dbReference type="SUPFAM" id="SSF55166">
    <property type="entry name" value="Hedgehog/DD-peptidase"/>
    <property type="match status" value="1"/>
</dbReference>
<feature type="domain" description="D-alanyl-D-alanine carboxypeptidase-like core" evidence="3">
    <location>
        <begin position="118"/>
        <end position="243"/>
    </location>
</feature>
<dbReference type="AlphaFoldDB" id="A0A7G9S4D1"/>
<dbReference type="Gene3D" id="3.30.1380.10">
    <property type="match status" value="1"/>
</dbReference>
<keyword evidence="5" id="KW-1185">Reference proteome</keyword>
<accession>A0A7G9S4D1</accession>
<feature type="region of interest" description="Disordered" evidence="1">
    <location>
        <begin position="35"/>
        <end position="78"/>
    </location>
</feature>
<keyword evidence="2" id="KW-0732">Signal</keyword>
<dbReference type="PANTHER" id="PTHR34385">
    <property type="entry name" value="D-ALANYL-D-ALANINE CARBOXYPEPTIDASE"/>
    <property type="match status" value="1"/>
</dbReference>
<protein>
    <submittedName>
        <fullName evidence="4">M15 family metallopeptidase</fullName>
    </submittedName>
</protein>
<dbReference type="InterPro" id="IPR003709">
    <property type="entry name" value="VanY-like_core_dom"/>
</dbReference>
<evidence type="ECO:0000256" key="2">
    <source>
        <dbReference type="SAM" id="SignalP"/>
    </source>
</evidence>
<sequence>MLNRGETRTKRKFSRNALSSLMMLSTVGLLLGAAGCAADDPEPTPKPTATAEPSPAPTPTEEPEPTPEPPAFDTSAYSIDDPTSIWVVVNKLRPLNPPSYVPTDLVYPQVDNTNGQPLRQVASQATEQMVAAAATDGLYLRIASAYRSYDTQVSVYGSFVTNQGQAFADTTSARPGHSEHQTGLTADFDAADGCTLDSCFANTPSGLWLHEHAPEYGFIERYPAGKESVTGYMPEPWHYRYVGTELALEMRDTGVLTLEEFFGLPAAPDYAG</sequence>